<dbReference type="InterPro" id="IPR036890">
    <property type="entry name" value="HATPase_C_sf"/>
</dbReference>
<dbReference type="InterPro" id="IPR013654">
    <property type="entry name" value="PAS_2"/>
</dbReference>
<dbReference type="PROSITE" id="PS50109">
    <property type="entry name" value="HIS_KIN"/>
    <property type="match status" value="1"/>
</dbReference>
<dbReference type="Pfam" id="PF13426">
    <property type="entry name" value="PAS_9"/>
    <property type="match status" value="1"/>
</dbReference>
<keyword evidence="9 20" id="KW-0418">Kinase</keyword>
<accession>G2E3H4</accession>
<keyword evidence="21" id="KW-1185">Reference proteome</keyword>
<dbReference type="PANTHER" id="PTHR45339">
    <property type="entry name" value="HYBRID SIGNAL TRANSDUCTION HISTIDINE KINASE J"/>
    <property type="match status" value="1"/>
</dbReference>
<dbReference type="CDD" id="cd16922">
    <property type="entry name" value="HATPase_EvgS-ArcB-TorS-like"/>
    <property type="match status" value="1"/>
</dbReference>
<dbReference type="InterPro" id="IPR013656">
    <property type="entry name" value="PAS_4"/>
</dbReference>
<dbReference type="InterPro" id="IPR001294">
    <property type="entry name" value="Phytochrome"/>
</dbReference>
<dbReference type="OrthoDB" id="9808408at2"/>
<dbReference type="SUPFAM" id="SSF55874">
    <property type="entry name" value="ATPase domain of HSP90 chaperone/DNA topoisomerase II/histidine kinase"/>
    <property type="match status" value="1"/>
</dbReference>
<dbReference type="GO" id="GO:0009881">
    <property type="term" value="F:photoreceptor activity"/>
    <property type="evidence" value="ECO:0007669"/>
    <property type="project" value="UniProtKB-KW"/>
</dbReference>
<dbReference type="eggNOG" id="COG5002">
    <property type="taxonomic scope" value="Bacteria"/>
</dbReference>
<dbReference type="Pfam" id="PF08446">
    <property type="entry name" value="PAS_2"/>
    <property type="match status" value="1"/>
</dbReference>
<dbReference type="PROSITE" id="PS50113">
    <property type="entry name" value="PAC"/>
    <property type="match status" value="1"/>
</dbReference>
<dbReference type="InterPro" id="IPR013515">
    <property type="entry name" value="Phytochrome_cen-reg"/>
</dbReference>
<evidence type="ECO:0000256" key="12">
    <source>
        <dbReference type="ARBA" id="ARBA00023170"/>
    </source>
</evidence>
<feature type="domain" description="PAS" evidence="18">
    <location>
        <begin position="752"/>
        <end position="803"/>
    </location>
</feature>
<dbReference type="CDD" id="cd00082">
    <property type="entry name" value="HisKA"/>
    <property type="match status" value="1"/>
</dbReference>
<dbReference type="Gene3D" id="3.30.450.270">
    <property type="match status" value="1"/>
</dbReference>
<dbReference type="PATRIC" id="fig|765913.3.peg.2900"/>
<feature type="domain" description="PAC" evidence="19">
    <location>
        <begin position="706"/>
        <end position="758"/>
    </location>
</feature>
<keyword evidence="12" id="KW-0675">Receptor</keyword>
<keyword evidence="14" id="KW-0175">Coiled coil</keyword>
<dbReference type="STRING" id="765913.ThidrDRAFT_2837"/>
<dbReference type="SUPFAM" id="SSF52172">
    <property type="entry name" value="CheY-like"/>
    <property type="match status" value="1"/>
</dbReference>
<keyword evidence="5" id="KW-0600">Photoreceptor protein</keyword>
<evidence type="ECO:0000256" key="13">
    <source>
        <dbReference type="PROSITE-ProRule" id="PRU00169"/>
    </source>
</evidence>
<dbReference type="InterPro" id="IPR001789">
    <property type="entry name" value="Sig_transdc_resp-reg_receiver"/>
</dbReference>
<evidence type="ECO:0000259" key="17">
    <source>
        <dbReference type="PROSITE" id="PS50110"/>
    </source>
</evidence>
<dbReference type="FunFam" id="3.30.565.10:FF:000010">
    <property type="entry name" value="Sensor histidine kinase RcsC"/>
    <property type="match status" value="1"/>
</dbReference>
<dbReference type="InterPro" id="IPR000700">
    <property type="entry name" value="PAS-assoc_C"/>
</dbReference>
<dbReference type="InterPro" id="IPR001610">
    <property type="entry name" value="PAC"/>
</dbReference>
<dbReference type="InterPro" id="IPR036097">
    <property type="entry name" value="HisK_dim/P_sf"/>
</dbReference>
<dbReference type="InterPro" id="IPR003661">
    <property type="entry name" value="HisK_dim/P_dom"/>
</dbReference>
<evidence type="ECO:0000259" key="15">
    <source>
        <dbReference type="PROSITE" id="PS50046"/>
    </source>
</evidence>
<dbReference type="PROSITE" id="PS50112">
    <property type="entry name" value="PAS"/>
    <property type="match status" value="2"/>
</dbReference>
<evidence type="ECO:0000313" key="21">
    <source>
        <dbReference type="Proteomes" id="UP000004200"/>
    </source>
</evidence>
<dbReference type="CDD" id="cd00130">
    <property type="entry name" value="PAS"/>
    <property type="match status" value="2"/>
</dbReference>
<dbReference type="Pfam" id="PF02518">
    <property type="entry name" value="HATPase_c"/>
    <property type="match status" value="1"/>
</dbReference>
<keyword evidence="10" id="KW-0157">Chromophore</keyword>
<dbReference type="SUPFAM" id="SSF47384">
    <property type="entry name" value="Homodimeric domain of signal transducing histidine kinase"/>
    <property type="match status" value="1"/>
</dbReference>
<dbReference type="InterPro" id="IPR003594">
    <property type="entry name" value="HATPase_dom"/>
</dbReference>
<sequence length="1287" mass="143237">MDPEPVTPLDLLSCENEPIRFTGAVQPHGALLVLQRECGRIEAASQSCEELLGLSAERLLGRPIGQVFGAEAETALLAEPVDDSPPLLTLSLNGQSFAARAWLNQDGQVLVDIEPCGPKPSVFQGLIERYRRGIDGLRRLDGVPEITQAASELVRTLTGLDQVMIYRFDPAWNGEVIAEARAPWVESYLGLNFPASDIPKQARELFQLCKVRQIPDALYTPSALLTNMDAQGIDLGRSTLRSVSPIHLEYLKNMGARATLVGALVVEDRLWGLLSCHQKHEPKCFAPAERDLLGWLCDDLSALIEARLIRERRAHERDLAARRQTLIASIRTLGFKALMHTEHNPALLGVVSADGFALMVEEAIQTCGHTPSIDRIRELYRRRLAREPDSTLFATSALNHDLGLEAVDDGVAGALFMSVLRKPRVTMIWFRRERHCSVSWGGNPDRPHLTDDAGRISPRQSFERFLQEIRGQSLPWSAEELESAVELPSLVEIEALREREAFSQTILDSMSEHISVLDAHGVIVTVNSSWKHVTEANATSNVAETPVGVRYRDACSAAGLPSGDEAITAWAGIEAVLKGQRDTFTLDYRCDSSSERRWFRMHVYPMLPPSEGVVVVHENVTPRKLAEQALIASEERYRALLEDQTELIYRFKTDGTILYVNDAFCRFFGKPADTLIGNHWQPTVWAEDLPLINEKLKTLSPTNPLVTIENRVLDASGAVRWGQFVNRAFFDDQGNLTETQVVARDITERKQAENRLAKVLEEQRSILQSEVVGFAMIANRTIIWANRAIAKMFGYSEDELVNRPTRCFYQDDESYEELGRQGYAIVTAGHVFRSQVRWRRKDGSLGWFNLSAAQLRANDETSIWALVDISTQKQAESELIEAKLAAEAANIAKSRFLATMSHEIRTPMNGILGMAQLLMIPALTETKRQEYARTVLQSGQTLLALLNDILDLSKIEAGRVELESLAMDPAQILDETQTLFAEPARCKGLRLTSTWRGRVGQHYLSDPYRLRQMLSNLVGNAIKFTHQGEIQISAHEVERADDSAVIEFSVSDTGIGIADDHRSSLFQPFSQVDSSTTRHYGGTGLGLSIVRRLATLMGGEVGVESEVDCGSRFWFRIRAGLLASGMERRAVEPLKVDDRPTTRLPQLTGRILVIEDTPISRQVLEDILNRLGLTVVSVEDGQQGVKAIMDGDTADLVLMDLRTPVMNGYEATKRIRQWEAHERRARRPIIALTADAGEDSRQHCLAAGMDGFLTKPISIKTLAATLSQYFRPAAEDHPVTAANAERP</sequence>
<reference evidence="20 21" key="1">
    <citation type="submission" date="2011-06" db="EMBL/GenBank/DDBJ databases">
        <title>The draft genome of Thiorhodococcus drewsii AZ1.</title>
        <authorList>
            <consortium name="US DOE Joint Genome Institute (JGI-PGF)"/>
            <person name="Lucas S."/>
            <person name="Han J."/>
            <person name="Lapidus A."/>
            <person name="Cheng J.-F."/>
            <person name="Goodwin L."/>
            <person name="Pitluck S."/>
            <person name="Peters L."/>
            <person name="Land M.L."/>
            <person name="Hauser L."/>
            <person name="Vogl K."/>
            <person name="Liu Z."/>
            <person name="Imhoff J."/>
            <person name="Thiel V."/>
            <person name="Frigaard N.-U."/>
            <person name="Bryant D.A."/>
            <person name="Woyke T.J."/>
        </authorList>
    </citation>
    <scope>NUCLEOTIDE SEQUENCE [LARGE SCALE GENOMIC DNA]</scope>
    <source>
        <strain evidence="20 21">AZ1</strain>
    </source>
</reference>
<dbReference type="CDD" id="cd17546">
    <property type="entry name" value="REC_hyHK_CKI1_RcsC-like"/>
    <property type="match status" value="1"/>
</dbReference>
<dbReference type="eggNOG" id="COG4251">
    <property type="taxonomic scope" value="Bacteria"/>
</dbReference>
<gene>
    <name evidence="20" type="ORF">ThidrDRAFT_2837</name>
</gene>
<comment type="similarity">
    <text evidence="2">In the N-terminal section; belongs to the phytochrome family.</text>
</comment>
<evidence type="ECO:0000256" key="6">
    <source>
        <dbReference type="ARBA" id="ARBA00022553"/>
    </source>
</evidence>
<dbReference type="PANTHER" id="PTHR45339:SF1">
    <property type="entry name" value="HYBRID SIGNAL TRANSDUCTION HISTIDINE KINASE J"/>
    <property type="match status" value="1"/>
</dbReference>
<evidence type="ECO:0000256" key="10">
    <source>
        <dbReference type="ARBA" id="ARBA00022991"/>
    </source>
</evidence>
<feature type="domain" description="Phytochrome chromophore attachment site" evidence="15">
    <location>
        <begin position="142"/>
        <end position="299"/>
    </location>
</feature>
<dbReference type="Gene3D" id="3.30.450.40">
    <property type="match status" value="1"/>
</dbReference>
<dbReference type="SMART" id="SM00065">
    <property type="entry name" value="GAF"/>
    <property type="match status" value="1"/>
</dbReference>
<proteinExistence type="inferred from homology"/>
<dbReference type="Gene3D" id="3.40.50.2300">
    <property type="match status" value="1"/>
</dbReference>
<dbReference type="NCBIfam" id="TIGR00229">
    <property type="entry name" value="sensory_box"/>
    <property type="match status" value="2"/>
</dbReference>
<dbReference type="GO" id="GO:0000155">
    <property type="term" value="F:phosphorelay sensor kinase activity"/>
    <property type="evidence" value="ECO:0007669"/>
    <property type="project" value="InterPro"/>
</dbReference>
<dbReference type="InterPro" id="IPR011006">
    <property type="entry name" value="CheY-like_superfamily"/>
</dbReference>
<dbReference type="PRINTS" id="PR01033">
    <property type="entry name" value="PHYTOCHROME"/>
</dbReference>
<dbReference type="EMBL" id="AFWT01000020">
    <property type="protein sequence ID" value="EGV30087.1"/>
    <property type="molecule type" value="Genomic_DNA"/>
</dbReference>
<evidence type="ECO:0000259" key="19">
    <source>
        <dbReference type="PROSITE" id="PS50113"/>
    </source>
</evidence>
<dbReference type="PROSITE" id="PS50046">
    <property type="entry name" value="PHYTOCHROME_2"/>
    <property type="match status" value="1"/>
</dbReference>
<dbReference type="SMART" id="SM00448">
    <property type="entry name" value="REC"/>
    <property type="match status" value="1"/>
</dbReference>
<comment type="caution">
    <text evidence="20">The sequence shown here is derived from an EMBL/GenBank/DDBJ whole genome shotgun (WGS) entry which is preliminary data.</text>
</comment>
<dbReference type="Gene3D" id="3.30.565.10">
    <property type="entry name" value="Histidine kinase-like ATPase, C-terminal domain"/>
    <property type="match status" value="1"/>
</dbReference>
<name>G2E3H4_9GAMM</name>
<dbReference type="Gene3D" id="3.30.450.20">
    <property type="entry name" value="PAS domain"/>
    <property type="match status" value="4"/>
</dbReference>
<evidence type="ECO:0000259" key="16">
    <source>
        <dbReference type="PROSITE" id="PS50109"/>
    </source>
</evidence>
<comment type="subunit">
    <text evidence="3">Homodimer.</text>
</comment>
<keyword evidence="11" id="KW-0902">Two-component regulatory system</keyword>
<keyword evidence="7" id="KW-0716">Sensory transduction</keyword>
<feature type="domain" description="PAS" evidence="18">
    <location>
        <begin position="633"/>
        <end position="678"/>
    </location>
</feature>
<dbReference type="InterPro" id="IPR003018">
    <property type="entry name" value="GAF"/>
</dbReference>
<dbReference type="SMART" id="SM00388">
    <property type="entry name" value="HisKA"/>
    <property type="match status" value="1"/>
</dbReference>
<feature type="coiled-coil region" evidence="14">
    <location>
        <begin position="742"/>
        <end position="770"/>
    </location>
</feature>
<feature type="domain" description="Response regulatory" evidence="17">
    <location>
        <begin position="1150"/>
        <end position="1270"/>
    </location>
</feature>
<evidence type="ECO:0000256" key="7">
    <source>
        <dbReference type="ARBA" id="ARBA00022606"/>
    </source>
</evidence>
<evidence type="ECO:0000313" key="20">
    <source>
        <dbReference type="EMBL" id="EGV30087.1"/>
    </source>
</evidence>
<evidence type="ECO:0000256" key="1">
    <source>
        <dbReference type="ARBA" id="ARBA00000085"/>
    </source>
</evidence>
<evidence type="ECO:0000256" key="8">
    <source>
        <dbReference type="ARBA" id="ARBA00022679"/>
    </source>
</evidence>
<dbReference type="GO" id="GO:0006355">
    <property type="term" value="P:regulation of DNA-templated transcription"/>
    <property type="evidence" value="ECO:0007669"/>
    <property type="project" value="InterPro"/>
</dbReference>
<dbReference type="PROSITE" id="PS50110">
    <property type="entry name" value="RESPONSE_REGULATORY"/>
    <property type="match status" value="1"/>
</dbReference>
<dbReference type="Pfam" id="PF01590">
    <property type="entry name" value="GAF"/>
    <property type="match status" value="1"/>
</dbReference>
<feature type="modified residue" description="4-aspartylphosphate" evidence="13">
    <location>
        <position position="1200"/>
    </location>
</feature>
<dbReference type="SMART" id="SM00387">
    <property type="entry name" value="HATPase_c"/>
    <property type="match status" value="1"/>
</dbReference>
<dbReference type="InterPro" id="IPR043150">
    <property type="entry name" value="Phytochrome_PHY_sf"/>
</dbReference>
<keyword evidence="6 13" id="KW-0597">Phosphoprotein</keyword>
<dbReference type="InterPro" id="IPR035965">
    <property type="entry name" value="PAS-like_dom_sf"/>
</dbReference>
<dbReference type="SMART" id="SM00091">
    <property type="entry name" value="PAS"/>
    <property type="match status" value="3"/>
</dbReference>
<dbReference type="Proteomes" id="UP000004200">
    <property type="component" value="Unassembled WGS sequence"/>
</dbReference>
<evidence type="ECO:0000256" key="14">
    <source>
        <dbReference type="SAM" id="Coils"/>
    </source>
</evidence>
<dbReference type="EC" id="2.7.13.3" evidence="4"/>
<dbReference type="InterPro" id="IPR005467">
    <property type="entry name" value="His_kinase_dom"/>
</dbReference>
<evidence type="ECO:0000256" key="4">
    <source>
        <dbReference type="ARBA" id="ARBA00012438"/>
    </source>
</evidence>
<dbReference type="Gene3D" id="1.10.287.130">
    <property type="match status" value="1"/>
</dbReference>
<protein>
    <recommendedName>
        <fullName evidence="4">histidine kinase</fullName>
        <ecNumber evidence="4">2.7.13.3</ecNumber>
    </recommendedName>
</protein>
<comment type="catalytic activity">
    <reaction evidence="1">
        <text>ATP + protein L-histidine = ADP + protein N-phospho-L-histidine.</text>
        <dbReference type="EC" id="2.7.13.3"/>
    </reaction>
</comment>
<dbReference type="Pfam" id="PF00360">
    <property type="entry name" value="PHY"/>
    <property type="match status" value="1"/>
</dbReference>
<dbReference type="GO" id="GO:0009584">
    <property type="term" value="P:detection of visible light"/>
    <property type="evidence" value="ECO:0007669"/>
    <property type="project" value="InterPro"/>
</dbReference>
<evidence type="ECO:0000256" key="5">
    <source>
        <dbReference type="ARBA" id="ARBA00022543"/>
    </source>
</evidence>
<dbReference type="InterPro" id="IPR016132">
    <property type="entry name" value="Phyto_chromo_attachment"/>
</dbReference>
<evidence type="ECO:0000256" key="2">
    <source>
        <dbReference type="ARBA" id="ARBA00006402"/>
    </source>
</evidence>
<evidence type="ECO:0000256" key="9">
    <source>
        <dbReference type="ARBA" id="ARBA00022777"/>
    </source>
</evidence>
<evidence type="ECO:0000256" key="11">
    <source>
        <dbReference type="ARBA" id="ARBA00023012"/>
    </source>
</evidence>
<dbReference type="SUPFAM" id="SSF55781">
    <property type="entry name" value="GAF domain-like"/>
    <property type="match status" value="2"/>
</dbReference>
<dbReference type="Pfam" id="PF08448">
    <property type="entry name" value="PAS_4"/>
    <property type="match status" value="1"/>
</dbReference>
<dbReference type="SMART" id="SM00086">
    <property type="entry name" value="PAC"/>
    <property type="match status" value="3"/>
</dbReference>
<dbReference type="Pfam" id="PF00072">
    <property type="entry name" value="Response_reg"/>
    <property type="match status" value="1"/>
</dbReference>
<evidence type="ECO:0000256" key="3">
    <source>
        <dbReference type="ARBA" id="ARBA00011738"/>
    </source>
</evidence>
<keyword evidence="8" id="KW-0808">Transferase</keyword>
<dbReference type="SUPFAM" id="SSF55785">
    <property type="entry name" value="PYP-like sensor domain (PAS domain)"/>
    <property type="match status" value="4"/>
</dbReference>
<feature type="domain" description="Histidine kinase" evidence="16">
    <location>
        <begin position="899"/>
        <end position="1121"/>
    </location>
</feature>
<dbReference type="eggNOG" id="COG2205">
    <property type="taxonomic scope" value="Bacteria"/>
</dbReference>
<dbReference type="Pfam" id="PF00512">
    <property type="entry name" value="HisKA"/>
    <property type="match status" value="1"/>
</dbReference>
<organism evidence="20 21">
    <name type="scientific">Thiorhodococcus drewsii AZ1</name>
    <dbReference type="NCBI Taxonomy" id="765913"/>
    <lineage>
        <taxon>Bacteria</taxon>
        <taxon>Pseudomonadati</taxon>
        <taxon>Pseudomonadota</taxon>
        <taxon>Gammaproteobacteria</taxon>
        <taxon>Chromatiales</taxon>
        <taxon>Chromatiaceae</taxon>
        <taxon>Thiorhodococcus</taxon>
    </lineage>
</organism>
<dbReference type="RefSeq" id="WP_007041550.1">
    <property type="nucleotide sequence ID" value="NZ_AFWT01000020.1"/>
</dbReference>
<dbReference type="InterPro" id="IPR000014">
    <property type="entry name" value="PAS"/>
</dbReference>
<dbReference type="InterPro" id="IPR029016">
    <property type="entry name" value="GAF-like_dom_sf"/>
</dbReference>
<evidence type="ECO:0000259" key="18">
    <source>
        <dbReference type="PROSITE" id="PS50112"/>
    </source>
</evidence>